<comment type="function">
    <text evidence="1">Involved in the transposition of the insertion sequence IS5.</text>
</comment>
<evidence type="ECO:0000256" key="1">
    <source>
        <dbReference type="ARBA" id="ARBA00003544"/>
    </source>
</evidence>
<dbReference type="InterPro" id="IPR002559">
    <property type="entry name" value="Transposase_11"/>
</dbReference>
<sequence length="323" mass="36714">MKQTTLSVGGFDRYNKTTRRAAFLVDMDRVVPWKQLCALIEPVYPKAGNGRPPIGLERMLRIYFLQNWFNLSDPAVEEALYDSLSMRDFVGIDLGREGAPDETTVCKFRHLLEQHELGKRLFEEVGRHLQTKGLKVSTGTIVDATIISAPSSTKNQDKARDPEMHQTKKGNQWYFGMKAHIGVDSKTKLIHSIVATPANVHDKHAIPQLLHGNEQRVYGDSAYSSQKALIAQAAPKARDFTNQKGFRNRGLTERECEKNSRKSSVRAKVEHAFLIIKRIFGFAKVSYRGMMKNSNRLFMVAALANLFMARHHLSRLSQERCVW</sequence>
<comment type="caution">
    <text evidence="6">The sequence shown here is derived from an EMBL/GenBank/DDBJ whole genome shotgun (WGS) entry which is preliminary data.</text>
</comment>
<dbReference type="GO" id="GO:0003677">
    <property type="term" value="F:DNA binding"/>
    <property type="evidence" value="ECO:0007669"/>
    <property type="project" value="UniProtKB-KW"/>
</dbReference>
<proteinExistence type="predicted"/>
<dbReference type="InterPro" id="IPR047959">
    <property type="entry name" value="Transpos_IS5"/>
</dbReference>
<evidence type="ECO:0000259" key="5">
    <source>
        <dbReference type="Pfam" id="PF05598"/>
    </source>
</evidence>
<evidence type="ECO:0000256" key="2">
    <source>
        <dbReference type="ARBA" id="ARBA00023125"/>
    </source>
</evidence>
<dbReference type="NCBIfam" id="NF033581">
    <property type="entry name" value="transpos_IS5_4"/>
    <property type="match status" value="1"/>
</dbReference>
<keyword evidence="2" id="KW-0238">DNA-binding</keyword>
<dbReference type="EMBL" id="CABR01000133">
    <property type="protein sequence ID" value="CBI11314.1"/>
    <property type="molecule type" value="Genomic_DNA"/>
</dbReference>
<accession>E6QVK8</accession>
<evidence type="ECO:0000259" key="4">
    <source>
        <dbReference type="Pfam" id="PF01609"/>
    </source>
</evidence>
<keyword evidence="3" id="KW-0233">DNA recombination</keyword>
<reference evidence="6" key="1">
    <citation type="submission" date="2009-10" db="EMBL/GenBank/DDBJ databases">
        <title>Diversity of trophic interactions inside an arsenic-rich microbial ecosystem.</title>
        <authorList>
            <person name="Bertin P.N."/>
            <person name="Heinrich-Salmeron A."/>
            <person name="Pelletier E."/>
            <person name="Goulhen-Chollet F."/>
            <person name="Arsene-Ploetze F."/>
            <person name="Gallien S."/>
            <person name="Calteau A."/>
            <person name="Vallenet D."/>
            <person name="Casiot C."/>
            <person name="Chane-Woon-Ming B."/>
            <person name="Giloteaux L."/>
            <person name="Barakat M."/>
            <person name="Bonnefoy V."/>
            <person name="Bruneel O."/>
            <person name="Chandler M."/>
            <person name="Cleiss J."/>
            <person name="Duran R."/>
            <person name="Elbaz-Poulichet F."/>
            <person name="Fonknechten N."/>
            <person name="Lauga B."/>
            <person name="Mornico D."/>
            <person name="Ortet P."/>
            <person name="Schaeffer C."/>
            <person name="Siguier P."/>
            <person name="Alexander Thil Smith A."/>
            <person name="Van Dorsselaer A."/>
            <person name="Weissenbach J."/>
            <person name="Medigue C."/>
            <person name="Le Paslier D."/>
        </authorList>
    </citation>
    <scope>NUCLEOTIDE SEQUENCE</scope>
</reference>
<dbReference type="GO" id="GO:0006313">
    <property type="term" value="P:DNA transposition"/>
    <property type="evidence" value="ECO:0007669"/>
    <property type="project" value="InterPro"/>
</dbReference>
<evidence type="ECO:0000313" key="7">
    <source>
        <dbReference type="EMBL" id="CBI11314.1"/>
    </source>
</evidence>
<dbReference type="PANTHER" id="PTHR35604:SF2">
    <property type="entry name" value="TRANSPOSASE INSH FOR INSERTION SEQUENCE ELEMENT IS5A-RELATED"/>
    <property type="match status" value="1"/>
</dbReference>
<dbReference type="GO" id="GO:0004803">
    <property type="term" value="F:transposase activity"/>
    <property type="evidence" value="ECO:0007669"/>
    <property type="project" value="InterPro"/>
</dbReference>
<evidence type="ECO:0000256" key="3">
    <source>
        <dbReference type="ARBA" id="ARBA00023172"/>
    </source>
</evidence>
<dbReference type="InterPro" id="IPR008490">
    <property type="entry name" value="Transposase_InsH_N"/>
</dbReference>
<feature type="domain" description="Transposase InsH N-terminal" evidence="5">
    <location>
        <begin position="18"/>
        <end position="110"/>
    </location>
</feature>
<organism evidence="6">
    <name type="scientific">mine drainage metagenome</name>
    <dbReference type="NCBI Taxonomy" id="410659"/>
    <lineage>
        <taxon>unclassified sequences</taxon>
        <taxon>metagenomes</taxon>
        <taxon>ecological metagenomes</taxon>
    </lineage>
</organism>
<protein>
    <submittedName>
        <fullName evidence="6">Transposase of ISCARN107, IS5 family IS5 group</fullName>
    </submittedName>
</protein>
<dbReference type="PANTHER" id="PTHR35604">
    <property type="entry name" value="TRANSPOSASE INSH FOR INSERTION SEQUENCE ELEMENT IS5A-RELATED"/>
    <property type="match status" value="1"/>
</dbReference>
<feature type="domain" description="Transposase IS4-like" evidence="4">
    <location>
        <begin position="138"/>
        <end position="306"/>
    </location>
</feature>
<dbReference type="Pfam" id="PF05598">
    <property type="entry name" value="DUF772"/>
    <property type="match status" value="1"/>
</dbReference>
<dbReference type="AlphaFoldDB" id="E6QVK8"/>
<gene>
    <name evidence="6" type="ORF">CARN7_2097</name>
    <name evidence="7" type="ORF">CARN7_2132</name>
</gene>
<evidence type="ECO:0000313" key="6">
    <source>
        <dbReference type="EMBL" id="CBI11281.1"/>
    </source>
</evidence>
<dbReference type="Pfam" id="PF01609">
    <property type="entry name" value="DDE_Tnp_1"/>
    <property type="match status" value="1"/>
</dbReference>
<name>E6QVK8_9ZZZZ</name>
<dbReference type="EMBL" id="CABR01000131">
    <property type="protein sequence ID" value="CBI11281.1"/>
    <property type="molecule type" value="Genomic_DNA"/>
</dbReference>